<feature type="compositionally biased region" description="Basic and acidic residues" evidence="1">
    <location>
        <begin position="34"/>
        <end position="48"/>
    </location>
</feature>
<organism evidence="2 3">
    <name type="scientific">Tripterygium wilfordii</name>
    <name type="common">Thunder God vine</name>
    <dbReference type="NCBI Taxonomy" id="458696"/>
    <lineage>
        <taxon>Eukaryota</taxon>
        <taxon>Viridiplantae</taxon>
        <taxon>Streptophyta</taxon>
        <taxon>Embryophyta</taxon>
        <taxon>Tracheophyta</taxon>
        <taxon>Spermatophyta</taxon>
        <taxon>Magnoliopsida</taxon>
        <taxon>eudicotyledons</taxon>
        <taxon>Gunneridae</taxon>
        <taxon>Pentapetalae</taxon>
        <taxon>rosids</taxon>
        <taxon>fabids</taxon>
        <taxon>Celastrales</taxon>
        <taxon>Celastraceae</taxon>
        <taxon>Tripterygium</taxon>
    </lineage>
</organism>
<evidence type="ECO:0000256" key="1">
    <source>
        <dbReference type="SAM" id="MobiDB-lite"/>
    </source>
</evidence>
<protein>
    <submittedName>
        <fullName evidence="2">Uncharacterized protein</fullName>
    </submittedName>
</protein>
<dbReference type="PANTHER" id="PTHR34950">
    <property type="entry name" value="OS04G0457400 PROTEIN"/>
    <property type="match status" value="1"/>
</dbReference>
<feature type="region of interest" description="Disordered" evidence="1">
    <location>
        <begin position="34"/>
        <end position="73"/>
    </location>
</feature>
<feature type="compositionally biased region" description="Basic and acidic residues" evidence="1">
    <location>
        <begin position="60"/>
        <end position="73"/>
    </location>
</feature>
<dbReference type="PANTHER" id="PTHR34950:SF2">
    <property type="entry name" value="OS10G0364900 PROTEIN"/>
    <property type="match status" value="1"/>
</dbReference>
<proteinExistence type="predicted"/>
<accession>A0A7J7DMW8</accession>
<evidence type="ECO:0000313" key="3">
    <source>
        <dbReference type="Proteomes" id="UP000593562"/>
    </source>
</evidence>
<reference evidence="2 3" key="1">
    <citation type="journal article" date="2020" name="Nat. Commun.">
        <title>Genome of Tripterygium wilfordii and identification of cytochrome P450 involved in triptolide biosynthesis.</title>
        <authorList>
            <person name="Tu L."/>
            <person name="Su P."/>
            <person name="Zhang Z."/>
            <person name="Gao L."/>
            <person name="Wang J."/>
            <person name="Hu T."/>
            <person name="Zhou J."/>
            <person name="Zhang Y."/>
            <person name="Zhao Y."/>
            <person name="Liu Y."/>
            <person name="Song Y."/>
            <person name="Tong Y."/>
            <person name="Lu Y."/>
            <person name="Yang J."/>
            <person name="Xu C."/>
            <person name="Jia M."/>
            <person name="Peters R.J."/>
            <person name="Huang L."/>
            <person name="Gao W."/>
        </authorList>
    </citation>
    <scope>NUCLEOTIDE SEQUENCE [LARGE SCALE GENOMIC DNA]</scope>
    <source>
        <strain evidence="3">cv. XIE 37</strain>
        <tissue evidence="2">Leaf</tissue>
    </source>
</reference>
<dbReference type="EMBL" id="JAAARO010000005">
    <property type="protein sequence ID" value="KAF5747426.1"/>
    <property type="molecule type" value="Genomic_DNA"/>
</dbReference>
<keyword evidence="3" id="KW-1185">Reference proteome</keyword>
<dbReference type="InParanoid" id="A0A7J7DMW8"/>
<name>A0A7J7DMW8_TRIWF</name>
<gene>
    <name evidence="2" type="ORF">HS088_TW05G00147</name>
</gene>
<evidence type="ECO:0000313" key="2">
    <source>
        <dbReference type="EMBL" id="KAF5747426.1"/>
    </source>
</evidence>
<sequence>MASLGAACARVYVMQKHQEEKMKRIEEEKVLKRDEREEKKYVDEDRKVGSACTNTRKNKVHPDSDGRNKVGSA</sequence>
<dbReference type="AlphaFoldDB" id="A0A7J7DMW8"/>
<dbReference type="Proteomes" id="UP000593562">
    <property type="component" value="Unassembled WGS sequence"/>
</dbReference>
<comment type="caution">
    <text evidence="2">The sequence shown here is derived from an EMBL/GenBank/DDBJ whole genome shotgun (WGS) entry which is preliminary data.</text>
</comment>